<dbReference type="Pfam" id="PF02705">
    <property type="entry name" value="K_trans"/>
    <property type="match status" value="1"/>
</dbReference>
<evidence type="ECO:0000256" key="1">
    <source>
        <dbReference type="ARBA" id="ARBA00004141"/>
    </source>
</evidence>
<name>A0A8T2R5N6_CERRI</name>
<dbReference type="PANTHER" id="PTHR30540:SF109">
    <property type="entry name" value="POTASSIUM TRANSPORTER"/>
    <property type="match status" value="1"/>
</dbReference>
<evidence type="ECO:0000313" key="13">
    <source>
        <dbReference type="EMBL" id="KAH7291639.1"/>
    </source>
</evidence>
<feature type="transmembrane region" description="Helical" evidence="10">
    <location>
        <begin position="328"/>
        <end position="347"/>
    </location>
</feature>
<feature type="transmembrane region" description="Helical" evidence="10">
    <location>
        <begin position="359"/>
        <end position="379"/>
    </location>
</feature>
<feature type="domain" description="K+ potassium transporter C-terminal" evidence="12">
    <location>
        <begin position="586"/>
        <end position="829"/>
    </location>
</feature>
<evidence type="ECO:0000256" key="10">
    <source>
        <dbReference type="RuleBase" id="RU321113"/>
    </source>
</evidence>
<dbReference type="InterPro" id="IPR003855">
    <property type="entry name" value="K+_transporter"/>
</dbReference>
<dbReference type="NCBIfam" id="TIGR00794">
    <property type="entry name" value="kup"/>
    <property type="match status" value="1"/>
</dbReference>
<feature type="transmembrane region" description="Helical" evidence="10">
    <location>
        <begin position="251"/>
        <end position="270"/>
    </location>
</feature>
<comment type="function">
    <text evidence="10">Potassium transporter.</text>
</comment>
<dbReference type="Pfam" id="PF22776">
    <property type="entry name" value="K_trans_C"/>
    <property type="match status" value="1"/>
</dbReference>
<reference evidence="13" key="1">
    <citation type="submission" date="2021-08" db="EMBL/GenBank/DDBJ databases">
        <title>WGS assembly of Ceratopteris richardii.</title>
        <authorList>
            <person name="Marchant D.B."/>
            <person name="Chen G."/>
            <person name="Jenkins J."/>
            <person name="Shu S."/>
            <person name="Leebens-Mack J."/>
            <person name="Grimwood J."/>
            <person name="Schmutz J."/>
            <person name="Soltis P."/>
            <person name="Soltis D."/>
            <person name="Chen Z.-H."/>
        </authorList>
    </citation>
    <scope>NUCLEOTIDE SEQUENCE</scope>
    <source>
        <strain evidence="13">Whitten #5841</strain>
        <tissue evidence="13">Leaf</tissue>
    </source>
</reference>
<dbReference type="OrthoDB" id="504708at2759"/>
<feature type="transmembrane region" description="Helical" evidence="10">
    <location>
        <begin position="128"/>
        <end position="148"/>
    </location>
</feature>
<keyword evidence="14" id="KW-1185">Reference proteome</keyword>
<feature type="transmembrane region" description="Helical" evidence="10">
    <location>
        <begin position="481"/>
        <end position="503"/>
    </location>
</feature>
<sequence>MSENGAKVLGDGIIDDDSHASFRVQEIGNSENGDEFRFNVCGSVVSEKLPVPPRRLTSLEVESMHVSGMSPQREKVLSTACILQLAYQSIGVVYGDIGTSPLYVFTSTFPDGLHPIHYSRDILGSLSLIIYTLTLIPLIKYVCIVLWANDNGDGGTFALYSVLCRGANVSLLPNQQIEDRELAFYKLEMPSRQLKRALKLKETLENSRCAKTSLLFIALLGTCMVIGDGVLTPAISVLSAVSGIQAATTKLHQNAVVILSILILVALFSVQRFGTSRVGFAFAPVVLTWFLCIGSIGLYNMFIYDRLIIRAFNPKYIYDYFHGNLKQAWVSLGGIVLCITGAEAMFADLGHFSVPSIQIGFGFIVYPCCLLAYLGQAAYLMENPGHVAHTFYKSIPEPFYWPMFSIAVAAAIIASQAMVSATFSIVKQSMALCCFPSVKVVHTSATIAGQIYVPEVNWTLMSAAIIVTAAFRSTNKLGNAYGIAVVGVMAVTTFFLALIMVLIWHTPLWMVFTFIVVFGLIDFLYFSSVLFKFEQGGYLPLAFGAALLFIMYVWHYGTTWKHEFELRHQLSESAVRDLVYPATRIPGIALVYTELADGIPCIFAHTIKNLPALHSVVVLVCVKFLPVTRVMDHERFIMRRVGSRDIHMFRCVARYGYKDVRNDSDGFEIQLLQKLKEFIVHERLSGADAECSQPVEGSRNTKVCETAESVLEQAGLRKTVLTQNSENYGQVIQKPTSNQSAKVTHASEDVNEITNTQVAGELAFIERCTDAGVVYLLGNSEVRASKSSTTLKKFLINHVYHILKRNCRRASAALIIPQERLLEVGMFYEV</sequence>
<feature type="transmembrane region" description="Helical" evidence="10">
    <location>
        <begin position="214"/>
        <end position="239"/>
    </location>
</feature>
<dbReference type="AlphaFoldDB" id="A0A8T2R5N6"/>
<dbReference type="InterPro" id="IPR053952">
    <property type="entry name" value="K_trans_C"/>
</dbReference>
<evidence type="ECO:0000256" key="8">
    <source>
        <dbReference type="ARBA" id="ARBA00023065"/>
    </source>
</evidence>
<keyword evidence="6 10" id="KW-0630">Potassium</keyword>
<proteinExistence type="inferred from homology"/>
<comment type="subcellular location">
    <subcellularLocation>
        <location evidence="1 10">Membrane</location>
        <topology evidence="1 10">Multi-pass membrane protein</topology>
    </subcellularLocation>
</comment>
<evidence type="ECO:0000256" key="6">
    <source>
        <dbReference type="ARBA" id="ARBA00022958"/>
    </source>
</evidence>
<evidence type="ECO:0000259" key="11">
    <source>
        <dbReference type="Pfam" id="PF02705"/>
    </source>
</evidence>
<feature type="domain" description="K+ potassium transporter integral membrane" evidence="11">
    <location>
        <begin position="85"/>
        <end position="572"/>
    </location>
</feature>
<comment type="similarity">
    <text evidence="2 10">Belongs to the HAK/KUP transporter (TC 2.A.72.3) family.</text>
</comment>
<feature type="transmembrane region" description="Helical" evidence="10">
    <location>
        <begin position="399"/>
        <end position="419"/>
    </location>
</feature>
<dbReference type="OMA" id="HAIFIML"/>
<evidence type="ECO:0000256" key="5">
    <source>
        <dbReference type="ARBA" id="ARBA00022692"/>
    </source>
</evidence>
<feature type="transmembrane region" description="Helical" evidence="10">
    <location>
        <begin position="509"/>
        <end position="531"/>
    </location>
</feature>
<dbReference type="EMBL" id="CM035434">
    <property type="protein sequence ID" value="KAH7291639.1"/>
    <property type="molecule type" value="Genomic_DNA"/>
</dbReference>
<feature type="transmembrane region" description="Helical" evidence="10">
    <location>
        <begin position="458"/>
        <end position="474"/>
    </location>
</feature>
<evidence type="ECO:0000256" key="9">
    <source>
        <dbReference type="ARBA" id="ARBA00023136"/>
    </source>
</evidence>
<comment type="caution">
    <text evidence="10">Lacks conserved residue(s) required for the propagation of feature annotation.</text>
</comment>
<evidence type="ECO:0000256" key="7">
    <source>
        <dbReference type="ARBA" id="ARBA00022989"/>
    </source>
</evidence>
<evidence type="ECO:0000259" key="12">
    <source>
        <dbReference type="Pfam" id="PF22776"/>
    </source>
</evidence>
<evidence type="ECO:0000256" key="4">
    <source>
        <dbReference type="ARBA" id="ARBA00022538"/>
    </source>
</evidence>
<feature type="transmembrane region" description="Helical" evidence="10">
    <location>
        <begin position="538"/>
        <end position="557"/>
    </location>
</feature>
<evidence type="ECO:0000256" key="3">
    <source>
        <dbReference type="ARBA" id="ARBA00022448"/>
    </source>
</evidence>
<dbReference type="GO" id="GO:0016020">
    <property type="term" value="C:membrane"/>
    <property type="evidence" value="ECO:0007669"/>
    <property type="project" value="UniProtKB-SubCell"/>
</dbReference>
<dbReference type="InterPro" id="IPR053951">
    <property type="entry name" value="K_trans_N"/>
</dbReference>
<organism evidence="13 14">
    <name type="scientific">Ceratopteris richardii</name>
    <name type="common">Triangle waterfern</name>
    <dbReference type="NCBI Taxonomy" id="49495"/>
    <lineage>
        <taxon>Eukaryota</taxon>
        <taxon>Viridiplantae</taxon>
        <taxon>Streptophyta</taxon>
        <taxon>Embryophyta</taxon>
        <taxon>Tracheophyta</taxon>
        <taxon>Polypodiopsida</taxon>
        <taxon>Polypodiidae</taxon>
        <taxon>Polypodiales</taxon>
        <taxon>Pteridineae</taxon>
        <taxon>Pteridaceae</taxon>
        <taxon>Parkerioideae</taxon>
        <taxon>Ceratopteris</taxon>
    </lineage>
</organism>
<feature type="transmembrane region" description="Helical" evidence="10">
    <location>
        <begin position="282"/>
        <end position="304"/>
    </location>
</feature>
<evidence type="ECO:0000313" key="14">
    <source>
        <dbReference type="Proteomes" id="UP000825935"/>
    </source>
</evidence>
<keyword evidence="5 10" id="KW-0812">Transmembrane</keyword>
<dbReference type="Proteomes" id="UP000825935">
    <property type="component" value="Chromosome 29"/>
</dbReference>
<dbReference type="PANTHER" id="PTHR30540">
    <property type="entry name" value="OSMOTIC STRESS POTASSIUM TRANSPORTER"/>
    <property type="match status" value="1"/>
</dbReference>
<keyword evidence="8 10" id="KW-0406">Ion transport</keyword>
<keyword evidence="7 10" id="KW-1133">Transmembrane helix</keyword>
<protein>
    <recommendedName>
        <fullName evidence="10">Potassium transporter</fullName>
    </recommendedName>
</protein>
<keyword evidence="9 10" id="KW-0472">Membrane</keyword>
<gene>
    <name evidence="13" type="ORF">KP509_29G025800</name>
</gene>
<accession>A0A8T2R5N6</accession>
<keyword evidence="4 10" id="KW-0633">Potassium transport</keyword>
<comment type="caution">
    <text evidence="13">The sequence shown here is derived from an EMBL/GenBank/DDBJ whole genome shotgun (WGS) entry which is preliminary data.</text>
</comment>
<dbReference type="GO" id="GO:0015079">
    <property type="term" value="F:potassium ion transmembrane transporter activity"/>
    <property type="evidence" value="ECO:0007669"/>
    <property type="project" value="UniProtKB-UniRule"/>
</dbReference>
<keyword evidence="3" id="KW-0813">Transport</keyword>
<evidence type="ECO:0000256" key="2">
    <source>
        <dbReference type="ARBA" id="ARBA00008440"/>
    </source>
</evidence>